<protein>
    <submittedName>
        <fullName evidence="2">Hydantoinase B/oxoprolinase family protein</fullName>
    </submittedName>
</protein>
<organism evidence="2 3">
    <name type="scientific">Belnapia mucosa</name>
    <dbReference type="NCBI Taxonomy" id="2804532"/>
    <lineage>
        <taxon>Bacteria</taxon>
        <taxon>Pseudomonadati</taxon>
        <taxon>Pseudomonadota</taxon>
        <taxon>Alphaproteobacteria</taxon>
        <taxon>Acetobacterales</taxon>
        <taxon>Roseomonadaceae</taxon>
        <taxon>Belnapia</taxon>
    </lineage>
</organism>
<sequence>MSDMAHDLDPVTLEIYWNRLISAADEAATGLLRTAFSTIVRESNDFATVLMDRNGDSISENTGGLASFSCILPRTTKEFLRRVPAEAWRPGDVMVTNDPWLATGHLPDFTVVTGIFHRGRLVGFSGSIAHSPDVGGALWAADCRDIFEEGIRIPPGHLLRDGQWNAQMLDILLGNVRVPRQVQGDLQAQVVAAEVGARRVAEFLEDAGLADLQALSAALHERADRAMRRAITAMPDGSWAAEIAADGFDEKHTRIACRVTVQGETMAIDYAGTSPQIDRGINCVMNYTHAYSVYPVKCALDPFTPRNEGSYQAISVTAPERSILNPVYPAPVSARQLTGHLLAGAIYKALAQAIPEKVIAECGGAPTMRALFSGTGRDGASFSQVLFASGGMGACPHKDGMSATAFPTNVGAGSIEAYESVAPIIVWTKRLRMDSGGVGAHRGGLGQEIELEVDTPDPVRLSLISDRHDNPAGGLLGGGPGGPARITFRDGTRPHPKSRTTVPGGERVTLLYAGGGGYGDPKARPREAVLHDLRHGYISAATARDVYGVEE</sequence>
<evidence type="ECO:0000313" key="3">
    <source>
        <dbReference type="Proteomes" id="UP000606490"/>
    </source>
</evidence>
<dbReference type="PANTHER" id="PTHR11365">
    <property type="entry name" value="5-OXOPROLINASE RELATED"/>
    <property type="match status" value="1"/>
</dbReference>
<dbReference type="Pfam" id="PF02538">
    <property type="entry name" value="Hydantoinase_B"/>
    <property type="match status" value="1"/>
</dbReference>
<keyword evidence="3" id="KW-1185">Reference proteome</keyword>
<proteinExistence type="predicted"/>
<evidence type="ECO:0000259" key="1">
    <source>
        <dbReference type="Pfam" id="PF02538"/>
    </source>
</evidence>
<dbReference type="InterPro" id="IPR003692">
    <property type="entry name" value="Hydantoinase_B"/>
</dbReference>
<dbReference type="InterPro" id="IPR045079">
    <property type="entry name" value="Oxoprolinase-like"/>
</dbReference>
<feature type="domain" description="Hydantoinase B/oxoprolinase" evidence="1">
    <location>
        <begin position="9"/>
        <end position="521"/>
    </location>
</feature>
<name>A0ABS1V933_9PROT</name>
<dbReference type="Proteomes" id="UP000606490">
    <property type="component" value="Unassembled WGS sequence"/>
</dbReference>
<gene>
    <name evidence="2" type="ORF">JMJ55_22755</name>
</gene>
<reference evidence="2 3" key="1">
    <citation type="submission" date="2021-01" db="EMBL/GenBank/DDBJ databases">
        <title>Belnapia mucosa sp. nov. and Belnapia arida sp. nov., isolated from the Tabernas Desert (Almeria, Spain).</title>
        <authorList>
            <person name="Molina-Menor E."/>
            <person name="Vidal-Verdu A."/>
            <person name="Calonge A."/>
            <person name="Satari L."/>
            <person name="Pereto Magraner J."/>
            <person name="Porcar Miralles M."/>
        </authorList>
    </citation>
    <scope>NUCLEOTIDE SEQUENCE [LARGE SCALE GENOMIC DNA]</scope>
    <source>
        <strain evidence="2 3">T6</strain>
    </source>
</reference>
<comment type="caution">
    <text evidence="2">The sequence shown here is derived from an EMBL/GenBank/DDBJ whole genome shotgun (WGS) entry which is preliminary data.</text>
</comment>
<evidence type="ECO:0000313" key="2">
    <source>
        <dbReference type="EMBL" id="MBL6458163.1"/>
    </source>
</evidence>
<dbReference type="PANTHER" id="PTHR11365:SF23">
    <property type="entry name" value="HYPOTHETICAL 5-OXOPROLINASE (EUROFUNG)-RELATED"/>
    <property type="match status" value="1"/>
</dbReference>
<dbReference type="EMBL" id="JAEUXJ010000012">
    <property type="protein sequence ID" value="MBL6458163.1"/>
    <property type="molecule type" value="Genomic_DNA"/>
</dbReference>
<accession>A0ABS1V933</accession>
<dbReference type="RefSeq" id="WP_202827901.1">
    <property type="nucleotide sequence ID" value="NZ_JAEUXJ010000012.1"/>
</dbReference>